<dbReference type="EMBL" id="AP026866">
    <property type="protein sequence ID" value="BDS07296.1"/>
    <property type="molecule type" value="Genomic_DNA"/>
</dbReference>
<comment type="subunit">
    <text evidence="6">Consists of a catalytic RNA component (M1 or rnpB) and a protein subunit.</text>
</comment>
<dbReference type="GO" id="GO:0001682">
    <property type="term" value="P:tRNA 5'-leader removal"/>
    <property type="evidence" value="ECO:0007669"/>
    <property type="project" value="UniProtKB-UniRule"/>
</dbReference>
<keyword evidence="3 6" id="KW-0255">Endonuclease</keyword>
<dbReference type="HAMAP" id="MF_00227">
    <property type="entry name" value="RNase_P"/>
    <property type="match status" value="1"/>
</dbReference>
<dbReference type="PANTHER" id="PTHR33992">
    <property type="entry name" value="RIBONUCLEASE P PROTEIN COMPONENT"/>
    <property type="match status" value="1"/>
</dbReference>
<dbReference type="NCBIfam" id="TIGR00188">
    <property type="entry name" value="rnpA"/>
    <property type="match status" value="1"/>
</dbReference>
<organism evidence="8">
    <name type="scientific">Oceaniferula spumae</name>
    <dbReference type="NCBI Taxonomy" id="2979115"/>
    <lineage>
        <taxon>Bacteria</taxon>
        <taxon>Pseudomonadati</taxon>
        <taxon>Verrucomicrobiota</taxon>
        <taxon>Verrucomicrobiia</taxon>
        <taxon>Verrucomicrobiales</taxon>
        <taxon>Verrucomicrobiaceae</taxon>
        <taxon>Oceaniferula</taxon>
    </lineage>
</organism>
<dbReference type="Gene3D" id="3.30.230.10">
    <property type="match status" value="1"/>
</dbReference>
<comment type="function">
    <text evidence="6">RNaseP catalyzes the removal of the 5'-leader sequence from pre-tRNA to produce the mature 5'-terminus. It can also cleave other RNA substrates such as 4.5S RNA. The protein component plays an auxiliary but essential role in vivo by binding to the 5'-leader sequence and broadening the substrate specificity of the ribozyme.</text>
</comment>
<evidence type="ECO:0000313" key="8">
    <source>
        <dbReference type="EMBL" id="BDS07296.1"/>
    </source>
</evidence>
<comment type="similarity">
    <text evidence="6">Belongs to the RnpA family.</text>
</comment>
<evidence type="ECO:0000256" key="4">
    <source>
        <dbReference type="ARBA" id="ARBA00022801"/>
    </source>
</evidence>
<reference evidence="8" key="1">
    <citation type="submission" date="2024-07" db="EMBL/GenBank/DDBJ databases">
        <title>Complete genome sequence of Verrucomicrobiaceae bacterium NT6N.</title>
        <authorList>
            <person name="Huang C."/>
            <person name="Takami H."/>
            <person name="Hamasaki K."/>
        </authorList>
    </citation>
    <scope>NUCLEOTIDE SEQUENCE</scope>
    <source>
        <strain evidence="8">NT6N</strain>
    </source>
</reference>
<gene>
    <name evidence="6 8" type="primary">rnpA</name>
    <name evidence="8" type="ORF">NT6N_23360</name>
</gene>
<dbReference type="Pfam" id="PF00825">
    <property type="entry name" value="Ribonuclease_P"/>
    <property type="match status" value="1"/>
</dbReference>
<dbReference type="EC" id="3.1.26.5" evidence="6 7"/>
<comment type="catalytic activity">
    <reaction evidence="6">
        <text>Endonucleolytic cleavage of RNA, removing 5'-extranucleotides from tRNA precursor.</text>
        <dbReference type="EC" id="3.1.26.5"/>
    </reaction>
</comment>
<proteinExistence type="inferred from homology"/>
<dbReference type="InterPro" id="IPR020568">
    <property type="entry name" value="Ribosomal_Su5_D2-typ_SF"/>
</dbReference>
<dbReference type="AlphaFoldDB" id="A0AAT9FMT2"/>
<evidence type="ECO:0000256" key="1">
    <source>
        <dbReference type="ARBA" id="ARBA00022694"/>
    </source>
</evidence>
<evidence type="ECO:0000256" key="6">
    <source>
        <dbReference type="HAMAP-Rule" id="MF_00227"/>
    </source>
</evidence>
<dbReference type="InterPro" id="IPR014721">
    <property type="entry name" value="Ribsml_uS5_D2-typ_fold_subgr"/>
</dbReference>
<sequence>MRLRRKYSMTRHAEFSRTRQQGQAKGGAYLVLSTLADEELPHHKAGVIVTRKVGNAVTRNLLRRRVQAILASHLDRIDSKRYIVTVIRWRAPQATFEQLEADWLKQASRLGILDTSR</sequence>
<dbReference type="KEGG" id="osu:NT6N_23360"/>
<dbReference type="GO" id="GO:0004526">
    <property type="term" value="F:ribonuclease P activity"/>
    <property type="evidence" value="ECO:0007669"/>
    <property type="project" value="UniProtKB-UniRule"/>
</dbReference>
<dbReference type="SUPFAM" id="SSF54211">
    <property type="entry name" value="Ribosomal protein S5 domain 2-like"/>
    <property type="match status" value="1"/>
</dbReference>
<keyword evidence="5 6" id="KW-0694">RNA-binding</keyword>
<protein>
    <recommendedName>
        <fullName evidence="6 7">Ribonuclease P protein component</fullName>
        <shortName evidence="6">RNase P protein</shortName>
        <shortName evidence="6">RNaseP protein</shortName>
        <ecNumber evidence="6 7">3.1.26.5</ecNumber>
    </recommendedName>
    <alternativeName>
        <fullName evidence="6">Protein C5</fullName>
    </alternativeName>
</protein>
<evidence type="ECO:0000256" key="7">
    <source>
        <dbReference type="NCBIfam" id="TIGR00188"/>
    </source>
</evidence>
<dbReference type="GO" id="GO:0000049">
    <property type="term" value="F:tRNA binding"/>
    <property type="evidence" value="ECO:0007669"/>
    <property type="project" value="UniProtKB-UniRule"/>
</dbReference>
<evidence type="ECO:0000256" key="2">
    <source>
        <dbReference type="ARBA" id="ARBA00022722"/>
    </source>
</evidence>
<evidence type="ECO:0000256" key="3">
    <source>
        <dbReference type="ARBA" id="ARBA00022759"/>
    </source>
</evidence>
<dbReference type="InterPro" id="IPR000100">
    <property type="entry name" value="RNase_P"/>
</dbReference>
<accession>A0AAT9FMT2</accession>
<keyword evidence="2 6" id="KW-0540">Nuclease</keyword>
<dbReference type="PANTHER" id="PTHR33992:SF1">
    <property type="entry name" value="RIBONUCLEASE P PROTEIN COMPONENT"/>
    <property type="match status" value="1"/>
</dbReference>
<evidence type="ECO:0000256" key="5">
    <source>
        <dbReference type="ARBA" id="ARBA00022884"/>
    </source>
</evidence>
<keyword evidence="1 6" id="KW-0819">tRNA processing</keyword>
<dbReference type="GO" id="GO:0042781">
    <property type="term" value="F:3'-tRNA processing endoribonuclease activity"/>
    <property type="evidence" value="ECO:0007669"/>
    <property type="project" value="TreeGrafter"/>
</dbReference>
<keyword evidence="4 6" id="KW-0378">Hydrolase</keyword>
<name>A0AAT9FMT2_9BACT</name>
<dbReference type="GO" id="GO:0030677">
    <property type="term" value="C:ribonuclease P complex"/>
    <property type="evidence" value="ECO:0007669"/>
    <property type="project" value="TreeGrafter"/>
</dbReference>